<keyword evidence="3" id="KW-1185">Reference proteome</keyword>
<reference evidence="2 3" key="1">
    <citation type="submission" date="2018-01" db="EMBL/GenBank/DDBJ databases">
        <title>G. obscuriglobus.</title>
        <authorList>
            <person name="Franke J."/>
            <person name="Blomberg W."/>
            <person name="Selmecki A."/>
        </authorList>
    </citation>
    <scope>NUCLEOTIDE SEQUENCE [LARGE SCALE GENOMIC DNA]</scope>
    <source>
        <strain evidence="2 3">DSM 5831</strain>
    </source>
</reference>
<dbReference type="GO" id="GO:0016757">
    <property type="term" value="F:glycosyltransferase activity"/>
    <property type="evidence" value="ECO:0007669"/>
    <property type="project" value="InterPro"/>
</dbReference>
<protein>
    <submittedName>
        <fullName evidence="2">Glycosyltransferase family 1 protein</fullName>
    </submittedName>
</protein>
<dbReference type="Pfam" id="PF00534">
    <property type="entry name" value="Glycos_transf_1"/>
    <property type="match status" value="1"/>
</dbReference>
<dbReference type="Proteomes" id="UP000245802">
    <property type="component" value="Chromosome"/>
</dbReference>
<dbReference type="Gene3D" id="3.40.50.2000">
    <property type="entry name" value="Glycogen Phosphorylase B"/>
    <property type="match status" value="2"/>
</dbReference>
<keyword evidence="2" id="KW-0808">Transferase</keyword>
<accession>A0A2Z3GYN2</accession>
<dbReference type="SUPFAM" id="SSF53756">
    <property type="entry name" value="UDP-Glycosyltransferase/glycogen phosphorylase"/>
    <property type="match status" value="1"/>
</dbReference>
<dbReference type="InterPro" id="IPR001296">
    <property type="entry name" value="Glyco_trans_1"/>
</dbReference>
<organism evidence="2 3">
    <name type="scientific">Gemmata obscuriglobus</name>
    <dbReference type="NCBI Taxonomy" id="114"/>
    <lineage>
        <taxon>Bacteria</taxon>
        <taxon>Pseudomonadati</taxon>
        <taxon>Planctomycetota</taxon>
        <taxon>Planctomycetia</taxon>
        <taxon>Gemmatales</taxon>
        <taxon>Gemmataceae</taxon>
        <taxon>Gemmata</taxon>
    </lineage>
</organism>
<proteinExistence type="predicted"/>
<feature type="domain" description="Glycosyl transferase family 1" evidence="1">
    <location>
        <begin position="179"/>
        <end position="346"/>
    </location>
</feature>
<gene>
    <name evidence="2" type="ORF">C1280_23165</name>
</gene>
<name>A0A2Z3GYN2_9BACT</name>
<dbReference type="EMBL" id="CP025958">
    <property type="protein sequence ID" value="AWM39609.1"/>
    <property type="molecule type" value="Genomic_DNA"/>
</dbReference>
<evidence type="ECO:0000313" key="2">
    <source>
        <dbReference type="EMBL" id="AWM39609.1"/>
    </source>
</evidence>
<sequence>MRVLHLTAGNLYGGIETYLVTLARSRHLCPEMEPEFGLCFRGRLWDELSAAGVPVHDLGAVRFSRPWSVLRARRRLKRVLRGAPFGAAVTHANWPHAVFAPVVRGSRVGLVNAVHDALARPIWLDRWAARTAPDLVLANSQFTAVPAATFFARSPVEVVYLPVAPPESFDRAATRHAVRTELGAPADAVVLLQASRLERWKGQRVHVEALGRLKGVPGWEVWFAGGPQKAGEAEFFAELRAAVAQLGISDRVRFLGQRSDVPRLMAAADVYCQPNAGPEPFGVVFVEALYAGLPVVTSDLGGGREVVDSSCGVLVPPGEPAAVAAALAELISDPARRAALGAGGPKRAEELCAPHRQLDRIAGLLQKVSS</sequence>
<dbReference type="PANTHER" id="PTHR12526">
    <property type="entry name" value="GLYCOSYLTRANSFERASE"/>
    <property type="match status" value="1"/>
</dbReference>
<dbReference type="AlphaFoldDB" id="A0A2Z3GYN2"/>
<dbReference type="KEGG" id="gog:C1280_23165"/>
<evidence type="ECO:0000313" key="3">
    <source>
        <dbReference type="Proteomes" id="UP000245802"/>
    </source>
</evidence>
<dbReference type="OrthoDB" id="259238at2"/>
<evidence type="ECO:0000259" key="1">
    <source>
        <dbReference type="Pfam" id="PF00534"/>
    </source>
</evidence>